<keyword evidence="5" id="KW-0479">Metal-binding</keyword>
<keyword evidence="2" id="KW-0964">Secreted</keyword>
<dbReference type="Proteomes" id="UP000507470">
    <property type="component" value="Unassembled WGS sequence"/>
</dbReference>
<evidence type="ECO:0000256" key="2">
    <source>
        <dbReference type="ARBA" id="ARBA00022525"/>
    </source>
</evidence>
<protein>
    <submittedName>
        <fullName evidence="6">PXDN</fullName>
        <ecNumber evidence="6">1.11.1.7</ecNumber>
    </submittedName>
</protein>
<keyword evidence="7" id="KW-1185">Reference proteome</keyword>
<feature type="binding site" description="axial binding residue" evidence="5">
    <location>
        <position position="364"/>
    </location>
    <ligand>
        <name>heme b</name>
        <dbReference type="ChEBI" id="CHEBI:60344"/>
    </ligand>
    <ligandPart>
        <name>Fe</name>
        <dbReference type="ChEBI" id="CHEBI:18248"/>
    </ligandPart>
</feature>
<dbReference type="Gene3D" id="1.10.640.10">
    <property type="entry name" value="Haem peroxidase domain superfamily, animal type"/>
    <property type="match status" value="1"/>
</dbReference>
<organism evidence="6 7">
    <name type="scientific">Mytilus coruscus</name>
    <name type="common">Sea mussel</name>
    <dbReference type="NCBI Taxonomy" id="42192"/>
    <lineage>
        <taxon>Eukaryota</taxon>
        <taxon>Metazoa</taxon>
        <taxon>Spiralia</taxon>
        <taxon>Lophotrochozoa</taxon>
        <taxon>Mollusca</taxon>
        <taxon>Bivalvia</taxon>
        <taxon>Autobranchia</taxon>
        <taxon>Pteriomorphia</taxon>
        <taxon>Mytilida</taxon>
        <taxon>Mytiloidea</taxon>
        <taxon>Mytilidae</taxon>
        <taxon>Mytilinae</taxon>
        <taxon>Mytilus</taxon>
    </lineage>
</organism>
<evidence type="ECO:0000256" key="1">
    <source>
        <dbReference type="ARBA" id="ARBA00004613"/>
    </source>
</evidence>
<keyword evidence="5" id="KW-0408">Iron</keyword>
<evidence type="ECO:0000256" key="4">
    <source>
        <dbReference type="ARBA" id="ARBA00023180"/>
    </source>
</evidence>
<dbReference type="SUPFAM" id="SSF48113">
    <property type="entry name" value="Heme-dependent peroxidases"/>
    <property type="match status" value="1"/>
</dbReference>
<dbReference type="InterPro" id="IPR010255">
    <property type="entry name" value="Haem_peroxidase_sf"/>
</dbReference>
<proteinExistence type="predicted"/>
<keyword evidence="6" id="KW-0560">Oxidoreductase</keyword>
<dbReference type="FunFam" id="1.10.640.10:FF:000003">
    <property type="entry name" value="chorion peroxidase"/>
    <property type="match status" value="1"/>
</dbReference>
<dbReference type="EC" id="1.11.1.7" evidence="6"/>
<dbReference type="GO" id="GO:0020037">
    <property type="term" value="F:heme binding"/>
    <property type="evidence" value="ECO:0007669"/>
    <property type="project" value="InterPro"/>
</dbReference>
<gene>
    <name evidence="6" type="ORF">MCOR_40756</name>
</gene>
<dbReference type="PROSITE" id="PS50292">
    <property type="entry name" value="PEROXIDASE_3"/>
    <property type="match status" value="1"/>
</dbReference>
<sequence>MRLCCCMFAAGNMRKMSFITIIVSTLILIETATSLKDCRKKAKYRTIDGSCNNLRNPTWGKSDTKLRRLTDKDGYPMVAYEDGISLPRGYPNKLPNPRTLSNLVSDSALGPKNQNDRTRTGEAMCFGQLIAHDVIETAAPSDVDCCNKMDPHFGNIDVCFPFDVPSGDSCFPPSCKNFVRAKAATKNQYSPAYREQVNLITSYIDCSFLYGSTKSIAESVRQPNSFLMKIDPGNLLPTTSGGGCLKDTPKVRCPFAGDSRSVEVPYLSLNHLLFVREHNRLSTRLRKLNWCWSNEKVFQETRRIIIAQVQHIVYNQFLPVVLDKRTMRKFKLFSKKWGYDNVYNDQIDASVFSSFSGAAARYGHSQIMPDVSELKDDYTTVITHKLEDTFLNPYLWQQRYGSKVKDLTRSIPQTQTQKIDNFVVDAIRNKLFSNKNPPGTDLFARNIQRGREKGLPAYNEWRDYCGLGKYEYFYQFGEFGSALASVYKSVDDVDLIVGGLLEKGICGSVGPTFACILGIQYSRFKVGDRFWYESDDPQFAFSKAQLNSIKKATSLSKIWCTNFGIELIQKNIFKRPFKYNRLRRCKTLQDINLSLWKDHDCYGWSYYLHYGKHVQ</sequence>
<keyword evidence="6" id="KW-0575">Peroxidase</keyword>
<evidence type="ECO:0000313" key="6">
    <source>
        <dbReference type="EMBL" id="CAC5407262.1"/>
    </source>
</evidence>
<dbReference type="CDD" id="cd09823">
    <property type="entry name" value="peroxinectin_like"/>
    <property type="match status" value="1"/>
</dbReference>
<dbReference type="PANTHER" id="PTHR11475">
    <property type="entry name" value="OXIDASE/PEROXIDASE"/>
    <property type="match status" value="1"/>
</dbReference>
<dbReference type="OrthoDB" id="823504at2759"/>
<evidence type="ECO:0000256" key="3">
    <source>
        <dbReference type="ARBA" id="ARBA00022729"/>
    </source>
</evidence>
<dbReference type="Pfam" id="PF03098">
    <property type="entry name" value="An_peroxidase"/>
    <property type="match status" value="1"/>
</dbReference>
<dbReference type="GO" id="GO:0006979">
    <property type="term" value="P:response to oxidative stress"/>
    <property type="evidence" value="ECO:0007669"/>
    <property type="project" value="InterPro"/>
</dbReference>
<dbReference type="EMBL" id="CACVKT020007387">
    <property type="protein sequence ID" value="CAC5407262.1"/>
    <property type="molecule type" value="Genomic_DNA"/>
</dbReference>
<reference evidence="6 7" key="1">
    <citation type="submission" date="2020-06" db="EMBL/GenBank/DDBJ databases">
        <authorList>
            <person name="Li R."/>
            <person name="Bekaert M."/>
        </authorList>
    </citation>
    <scope>NUCLEOTIDE SEQUENCE [LARGE SCALE GENOMIC DNA]</scope>
    <source>
        <strain evidence="7">wild</strain>
    </source>
</reference>
<dbReference type="PRINTS" id="PR00457">
    <property type="entry name" value="ANPEROXIDASE"/>
</dbReference>
<dbReference type="AlphaFoldDB" id="A0A6J8DIM3"/>
<comment type="subcellular location">
    <subcellularLocation>
        <location evidence="1">Secreted</location>
    </subcellularLocation>
</comment>
<dbReference type="InterPro" id="IPR037120">
    <property type="entry name" value="Haem_peroxidase_sf_animal"/>
</dbReference>
<dbReference type="InterPro" id="IPR019791">
    <property type="entry name" value="Haem_peroxidase_animal"/>
</dbReference>
<keyword evidence="5" id="KW-0349">Heme</keyword>
<evidence type="ECO:0000256" key="5">
    <source>
        <dbReference type="PIRSR" id="PIRSR619791-2"/>
    </source>
</evidence>
<evidence type="ECO:0000313" key="7">
    <source>
        <dbReference type="Proteomes" id="UP000507470"/>
    </source>
</evidence>
<dbReference type="GO" id="GO:0140825">
    <property type="term" value="F:lactoperoxidase activity"/>
    <property type="evidence" value="ECO:0007669"/>
    <property type="project" value="UniProtKB-EC"/>
</dbReference>
<dbReference type="GO" id="GO:0005576">
    <property type="term" value="C:extracellular region"/>
    <property type="evidence" value="ECO:0007669"/>
    <property type="project" value="UniProtKB-SubCell"/>
</dbReference>
<dbReference type="PANTHER" id="PTHR11475:SF4">
    <property type="entry name" value="CHORION PEROXIDASE"/>
    <property type="match status" value="1"/>
</dbReference>
<name>A0A6J8DIM3_MYTCO</name>
<dbReference type="GO" id="GO:0046872">
    <property type="term" value="F:metal ion binding"/>
    <property type="evidence" value="ECO:0007669"/>
    <property type="project" value="UniProtKB-KW"/>
</dbReference>
<keyword evidence="4" id="KW-0325">Glycoprotein</keyword>
<accession>A0A6J8DIM3</accession>
<keyword evidence="3" id="KW-0732">Signal</keyword>